<keyword evidence="5" id="KW-1185">Reference proteome</keyword>
<dbReference type="RefSeq" id="WP_183342259.1">
    <property type="nucleotide sequence ID" value="NZ_JACHZG010000006.1"/>
</dbReference>
<name>A0A7W5JYW7_9ACTN</name>
<proteinExistence type="predicted"/>
<evidence type="ECO:0000256" key="2">
    <source>
        <dbReference type="SAM" id="MobiDB-lite"/>
    </source>
</evidence>
<dbReference type="SUPFAM" id="SSF109604">
    <property type="entry name" value="HD-domain/PDEase-like"/>
    <property type="match status" value="1"/>
</dbReference>
<comment type="caution">
    <text evidence="4">The sequence shown here is derived from an EMBL/GenBank/DDBJ whole genome shotgun (WGS) entry which is preliminary data.</text>
</comment>
<feature type="domain" description="HD" evidence="3">
    <location>
        <begin position="58"/>
        <end position="243"/>
    </location>
</feature>
<dbReference type="EMBL" id="JACHZG010000006">
    <property type="protein sequence ID" value="MBB3328899.1"/>
    <property type="molecule type" value="Genomic_DNA"/>
</dbReference>
<keyword evidence="1 4" id="KW-0378">Hydrolase</keyword>
<gene>
    <name evidence="4" type="ORF">FHX39_003896</name>
</gene>
<evidence type="ECO:0000256" key="1">
    <source>
        <dbReference type="ARBA" id="ARBA00022801"/>
    </source>
</evidence>
<dbReference type="InterPro" id="IPR006674">
    <property type="entry name" value="HD_domain"/>
</dbReference>
<dbReference type="InterPro" id="IPR006261">
    <property type="entry name" value="dGTPase"/>
</dbReference>
<dbReference type="PANTHER" id="PTHR11373:SF32">
    <property type="entry name" value="DEOXYGUANOSINETRIPHOSPHATE TRIPHOSPHOHYDROLASE"/>
    <property type="match status" value="1"/>
</dbReference>
<dbReference type="CDD" id="cd00077">
    <property type="entry name" value="HDc"/>
    <property type="match status" value="1"/>
</dbReference>
<dbReference type="InterPro" id="IPR003607">
    <property type="entry name" value="HD/PDEase_dom"/>
</dbReference>
<dbReference type="EC" id="3.1.5.1" evidence="4"/>
<protein>
    <submittedName>
        <fullName evidence="4">dGTPase</fullName>
        <ecNumber evidence="4">3.1.5.1</ecNumber>
    </submittedName>
</protein>
<evidence type="ECO:0000313" key="5">
    <source>
        <dbReference type="Proteomes" id="UP000565572"/>
    </source>
</evidence>
<evidence type="ECO:0000259" key="3">
    <source>
        <dbReference type="PROSITE" id="PS51831"/>
    </source>
</evidence>
<dbReference type="Proteomes" id="UP000565572">
    <property type="component" value="Unassembled WGS sequence"/>
</dbReference>
<dbReference type="GO" id="GO:0008832">
    <property type="term" value="F:dGTPase activity"/>
    <property type="evidence" value="ECO:0007669"/>
    <property type="project" value="UniProtKB-EC"/>
</dbReference>
<evidence type="ECO:0000313" key="4">
    <source>
        <dbReference type="EMBL" id="MBB3328899.1"/>
    </source>
</evidence>
<reference evidence="4 5" key="1">
    <citation type="submission" date="2020-08" db="EMBL/GenBank/DDBJ databases">
        <title>Sequencing the genomes of 1000 actinobacteria strains.</title>
        <authorList>
            <person name="Klenk H.-P."/>
        </authorList>
    </citation>
    <scope>NUCLEOTIDE SEQUENCE [LARGE SCALE GENOMIC DNA]</scope>
    <source>
        <strain evidence="4 5">DSM 11053</strain>
    </source>
</reference>
<feature type="compositionally biased region" description="Basic and acidic residues" evidence="2">
    <location>
        <begin position="1"/>
        <end position="14"/>
    </location>
</feature>
<dbReference type="PANTHER" id="PTHR11373">
    <property type="entry name" value="DEOXYNUCLEOSIDE TRIPHOSPHATE TRIPHOSPHOHYDROLASE"/>
    <property type="match status" value="1"/>
</dbReference>
<feature type="region of interest" description="Disordered" evidence="2">
    <location>
        <begin position="1"/>
        <end position="20"/>
    </location>
</feature>
<dbReference type="NCBIfam" id="TIGR01353">
    <property type="entry name" value="dGTP_triPase"/>
    <property type="match status" value="1"/>
</dbReference>
<dbReference type="Pfam" id="PF01966">
    <property type="entry name" value="HD"/>
    <property type="match status" value="1"/>
</dbReference>
<dbReference type="Gene3D" id="1.10.3210.10">
    <property type="entry name" value="Hypothetical protein af1432"/>
    <property type="match status" value="1"/>
</dbReference>
<accession>A0A7W5JYW7</accession>
<dbReference type="SMART" id="SM00471">
    <property type="entry name" value="HDc"/>
    <property type="match status" value="1"/>
</dbReference>
<organism evidence="4 5">
    <name type="scientific">Microlunatus antarcticus</name>
    <dbReference type="NCBI Taxonomy" id="53388"/>
    <lineage>
        <taxon>Bacteria</taxon>
        <taxon>Bacillati</taxon>
        <taxon>Actinomycetota</taxon>
        <taxon>Actinomycetes</taxon>
        <taxon>Propionibacteriales</taxon>
        <taxon>Propionibacteriaceae</taxon>
        <taxon>Microlunatus</taxon>
    </lineage>
</organism>
<dbReference type="GO" id="GO:0006203">
    <property type="term" value="P:dGTP catabolic process"/>
    <property type="evidence" value="ECO:0007669"/>
    <property type="project" value="TreeGrafter"/>
</dbReference>
<dbReference type="PROSITE" id="PS51831">
    <property type="entry name" value="HD"/>
    <property type="match status" value="1"/>
</dbReference>
<dbReference type="AlphaFoldDB" id="A0A7W5JYW7"/>
<dbReference type="InterPro" id="IPR050135">
    <property type="entry name" value="dGTPase-like"/>
</dbReference>
<sequence length="506" mass="55792">MDPRLVRARPESERPYAPGESEFRTDLERIRFSQSFSRLAEVTQVVSAGATNGVVHNRLTHTIKVTAVARAIAVRLLRSEDRELLRDLGGLDHVVVQAAANAHDLGHPPFGHLGERALDRLARERFGLADGFEGNAQTFRILTELEVHGPGDEGLNLTAAVRAAVLKYPWARTHWPEPHPTGWPVPPRGAGHGRGGTGAAKFSTYLIDLPEMRDALAASPGLPPGRQTLECSVMDLADDIAYSLHDVEDFHRSGVLQFSPVSSEFRSWEADLEVFDGLSDRRLVQMDRTPGAGLERLRRRLRTRDAWMFDEATFAAAVATVGDEFVDGVLAVPYDGSMVSDRAISGFTSRWIDHLVTSVTPAPDPDVRSGYVQMTGRAWHEVQVLKFVNTYFILERPDLAMLQRGQERTIEQLVTGFDDWLSDPTDAFRAPRRLVDLVNAAAYGYERLVRDHPDQLDDRTTDADLARMARGRGIADFVSGLTDAQAVAFAARLTGGSGLLWTSGAL</sequence>